<sequence length="100" mass="10598">MCLIAEVVHSCSNERVAHAAVASIGTDFAGKVKATASVYGMSMGAFAARTVVQFGRTCGGEEKQNLRRLMKGTDQPILIALEHILKPVVEHSTTPQSAEA</sequence>
<dbReference type="RefSeq" id="WP_102844719.1">
    <property type="nucleotide sequence ID" value="NZ_PDZR01000021.1"/>
</dbReference>
<comment type="caution">
    <text evidence="1">The sequence shown here is derived from an EMBL/GenBank/DDBJ whole genome shotgun (WGS) entry which is preliminary data.</text>
</comment>
<reference evidence="1 2" key="1">
    <citation type="submission" date="2017-10" db="EMBL/GenBank/DDBJ databases">
        <title>Genome announcement of Methylocella silvestris TVC from permafrost.</title>
        <authorList>
            <person name="Wang J."/>
            <person name="Geng K."/>
            <person name="Ul-Haque F."/>
            <person name="Crombie A.T."/>
            <person name="Street L.E."/>
            <person name="Wookey P.A."/>
            <person name="Murrell J.C."/>
            <person name="Pratscher J."/>
        </authorList>
    </citation>
    <scope>NUCLEOTIDE SEQUENCE [LARGE SCALE GENOMIC DNA]</scope>
    <source>
        <strain evidence="1 2">TVC</strain>
    </source>
</reference>
<dbReference type="Proteomes" id="UP000236286">
    <property type="component" value="Unassembled WGS sequence"/>
</dbReference>
<organism evidence="1 2">
    <name type="scientific">Methylocella silvestris</name>
    <dbReference type="NCBI Taxonomy" id="199596"/>
    <lineage>
        <taxon>Bacteria</taxon>
        <taxon>Pseudomonadati</taxon>
        <taxon>Pseudomonadota</taxon>
        <taxon>Alphaproteobacteria</taxon>
        <taxon>Hyphomicrobiales</taxon>
        <taxon>Beijerinckiaceae</taxon>
        <taxon>Methylocella</taxon>
    </lineage>
</organism>
<name>A0A2J7TDZ9_METSI</name>
<dbReference type="EMBL" id="PDZR01000021">
    <property type="protein sequence ID" value="PNG24986.1"/>
    <property type="molecule type" value="Genomic_DNA"/>
</dbReference>
<accession>A0A2J7TDZ9</accession>
<dbReference type="AlphaFoldDB" id="A0A2J7TDZ9"/>
<proteinExistence type="predicted"/>
<evidence type="ECO:0000313" key="2">
    <source>
        <dbReference type="Proteomes" id="UP000236286"/>
    </source>
</evidence>
<dbReference type="OrthoDB" id="8450524at2"/>
<protein>
    <submittedName>
        <fullName evidence="1">Uncharacterized protein</fullName>
    </submittedName>
</protein>
<evidence type="ECO:0000313" key="1">
    <source>
        <dbReference type="EMBL" id="PNG24986.1"/>
    </source>
</evidence>
<gene>
    <name evidence="1" type="ORF">CR492_15920</name>
</gene>